<sequence>PEVQWLYEDNQLHDRARHPECDFNSQTVQPQAPATVGLAFSADEAFEPFSTGPELPYVRGQQNSGSKANEQAV</sequence>
<name>A0A5N3X976_MUNRE</name>
<reference evidence="2 3" key="1">
    <citation type="submission" date="2019-06" db="EMBL/GenBank/DDBJ databases">
        <title>Discovery of a novel chromosome fission-fusion reversal in muntjac.</title>
        <authorList>
            <person name="Mudd A.B."/>
            <person name="Bredeson J.V."/>
            <person name="Baum R."/>
            <person name="Hockemeyer D."/>
            <person name="Rokhsar D.S."/>
        </authorList>
    </citation>
    <scope>NUCLEOTIDE SEQUENCE [LARGE SCALE GENOMIC DNA]</scope>
    <source>
        <strain evidence="2">UCam_UCB_Mr</strain>
        <tissue evidence="2">Fibroblast cell line</tissue>
    </source>
</reference>
<keyword evidence="3" id="KW-1185">Reference proteome</keyword>
<dbReference type="GO" id="GO:0070449">
    <property type="term" value="C:elongin complex"/>
    <property type="evidence" value="ECO:0007669"/>
    <property type="project" value="InterPro"/>
</dbReference>
<protein>
    <submittedName>
        <fullName evidence="2">Uncharacterized protein</fullName>
    </submittedName>
</protein>
<organism evidence="2 3">
    <name type="scientific">Muntiacus reevesi</name>
    <name type="common">Reeves' muntjac</name>
    <name type="synonym">Cervus reevesi</name>
    <dbReference type="NCBI Taxonomy" id="9886"/>
    <lineage>
        <taxon>Eukaryota</taxon>
        <taxon>Metazoa</taxon>
        <taxon>Chordata</taxon>
        <taxon>Craniata</taxon>
        <taxon>Vertebrata</taxon>
        <taxon>Euteleostomi</taxon>
        <taxon>Mammalia</taxon>
        <taxon>Eutheria</taxon>
        <taxon>Laurasiatheria</taxon>
        <taxon>Artiodactyla</taxon>
        <taxon>Ruminantia</taxon>
        <taxon>Pecora</taxon>
        <taxon>Cervidae</taxon>
        <taxon>Muntiacinae</taxon>
        <taxon>Muntiacus</taxon>
    </lineage>
</organism>
<dbReference type="AlphaFoldDB" id="A0A5N3X976"/>
<proteinExistence type="predicted"/>
<dbReference type="GO" id="GO:0006368">
    <property type="term" value="P:transcription elongation by RNA polymerase II"/>
    <property type="evidence" value="ECO:0007669"/>
    <property type="project" value="InterPro"/>
</dbReference>
<feature type="compositionally biased region" description="Polar residues" evidence="1">
    <location>
        <begin position="60"/>
        <end position="73"/>
    </location>
</feature>
<gene>
    <name evidence="2" type="ORF">FD755_018702</name>
</gene>
<dbReference type="Gene3D" id="3.10.20.90">
    <property type="entry name" value="Phosphatidylinositol 3-kinase Catalytic Subunit, Chain A, domain 1"/>
    <property type="match status" value="1"/>
</dbReference>
<accession>A0A5N3X976</accession>
<dbReference type="GO" id="GO:0030891">
    <property type="term" value="C:VCB complex"/>
    <property type="evidence" value="ECO:0007669"/>
    <property type="project" value="InterPro"/>
</dbReference>
<evidence type="ECO:0000256" key="1">
    <source>
        <dbReference type="SAM" id="MobiDB-lite"/>
    </source>
</evidence>
<evidence type="ECO:0000313" key="3">
    <source>
        <dbReference type="Proteomes" id="UP000326062"/>
    </source>
</evidence>
<feature type="non-terminal residue" evidence="2">
    <location>
        <position position="1"/>
    </location>
</feature>
<feature type="region of interest" description="Disordered" evidence="1">
    <location>
        <begin position="45"/>
        <end position="73"/>
    </location>
</feature>
<dbReference type="Proteomes" id="UP000326062">
    <property type="component" value="Chromosome 13"/>
</dbReference>
<dbReference type="PANTHER" id="PTHR13248">
    <property type="entry name" value="TRANSCRIPTION ELONGATION FACTOR B POLYPEPTIDE 2"/>
    <property type="match status" value="1"/>
</dbReference>
<dbReference type="EMBL" id="VCEB01000015">
    <property type="protein sequence ID" value="KAB0369709.1"/>
    <property type="molecule type" value="Genomic_DNA"/>
</dbReference>
<evidence type="ECO:0000313" key="2">
    <source>
        <dbReference type="EMBL" id="KAB0369709.1"/>
    </source>
</evidence>
<dbReference type="PANTHER" id="PTHR13248:SF4">
    <property type="entry name" value="ELONGIN B"/>
    <property type="match status" value="1"/>
</dbReference>
<dbReference type="InterPro" id="IPR039049">
    <property type="entry name" value="ELOB"/>
</dbReference>
<comment type="caution">
    <text evidence="2">The sequence shown here is derived from an EMBL/GenBank/DDBJ whole genome shotgun (WGS) entry which is preliminary data.</text>
</comment>